<dbReference type="RefSeq" id="WP_011316910.1">
    <property type="nucleotide sequence ID" value="NZ_JACKZP010000029.1"/>
</dbReference>
<dbReference type="PROSITE" id="PS50011">
    <property type="entry name" value="PROTEIN_KINASE_DOM"/>
    <property type="match status" value="1"/>
</dbReference>
<proteinExistence type="predicted"/>
<dbReference type="PANTHER" id="PTHR24363">
    <property type="entry name" value="SERINE/THREONINE PROTEIN KINASE"/>
    <property type="match status" value="1"/>
</dbReference>
<dbReference type="GeneID" id="58722653"/>
<dbReference type="EMBL" id="JACKZP010000029">
    <property type="protein sequence ID" value="MBC1302207.1"/>
    <property type="molecule type" value="Genomic_DNA"/>
</dbReference>
<dbReference type="SUPFAM" id="SSF56112">
    <property type="entry name" value="Protein kinase-like (PK-like)"/>
    <property type="match status" value="1"/>
</dbReference>
<sequence>MELDAFNKGAIPLINHPDCSALGYQVIRELGRNQEEGRITYLAHHHSKQQVVIKEFSFAHTYADWFGVTAYESEAQILQKLNHPRIPRYLDSFATQTAFYLVQEYKHALPLSSKRSFQAEEIKQIAVSILEILVYLQQRIDPIIHRDIKPENILVDDQLNAYLVDFGLARVQDTKIALTSLLTGTPGFIPPEEQSGYSLSLASDLYSVGATLVCLLANIRSVDIDKLINSKGYFDFQKLDSPIDLRFRSWLMGMVEPKWQYRYANAADALAALQPIQVTGNATAMEILATVIKLKYQTTVLCLAIIGVLAVAGATLILSQQGGTAQQLQEARKSEVL</sequence>
<evidence type="ECO:0000256" key="9">
    <source>
        <dbReference type="SAM" id="Phobius"/>
    </source>
</evidence>
<keyword evidence="3" id="KW-0808">Transferase</keyword>
<evidence type="ECO:0000256" key="6">
    <source>
        <dbReference type="ARBA" id="ARBA00022840"/>
    </source>
</evidence>
<keyword evidence="6" id="KW-0067">ATP-binding</keyword>
<accession>A0ABR6S735</accession>
<keyword evidence="4" id="KW-0547">Nucleotide-binding</keyword>
<dbReference type="Gene3D" id="3.30.200.20">
    <property type="entry name" value="Phosphorylase Kinase, domain 1"/>
    <property type="match status" value="1"/>
</dbReference>
<dbReference type="SMART" id="SM00220">
    <property type="entry name" value="S_TKc"/>
    <property type="match status" value="1"/>
</dbReference>
<evidence type="ECO:0000256" key="5">
    <source>
        <dbReference type="ARBA" id="ARBA00022777"/>
    </source>
</evidence>
<evidence type="ECO:0000313" key="11">
    <source>
        <dbReference type="EMBL" id="MBC1302207.1"/>
    </source>
</evidence>
<gene>
    <name evidence="11" type="ORF">GNE12_09790</name>
</gene>
<feature type="transmembrane region" description="Helical" evidence="9">
    <location>
        <begin position="296"/>
        <end position="318"/>
    </location>
</feature>
<protein>
    <recommendedName>
        <fullName evidence="1">non-specific serine/threonine protein kinase</fullName>
        <ecNumber evidence="1">2.7.11.1</ecNumber>
    </recommendedName>
</protein>
<keyword evidence="12" id="KW-1185">Reference proteome</keyword>
<dbReference type="PANTHER" id="PTHR24363:SF0">
    <property type="entry name" value="SERINE_THREONINE KINASE LIKE DOMAIN CONTAINING 1"/>
    <property type="match status" value="1"/>
</dbReference>
<dbReference type="Proteomes" id="UP000570851">
    <property type="component" value="Unassembled WGS sequence"/>
</dbReference>
<evidence type="ECO:0000256" key="2">
    <source>
        <dbReference type="ARBA" id="ARBA00022527"/>
    </source>
</evidence>
<comment type="caution">
    <text evidence="11">The sequence shown here is derived from an EMBL/GenBank/DDBJ whole genome shotgun (WGS) entry which is preliminary data.</text>
</comment>
<feature type="domain" description="Protein kinase" evidence="10">
    <location>
        <begin position="24"/>
        <end position="300"/>
    </location>
</feature>
<evidence type="ECO:0000256" key="1">
    <source>
        <dbReference type="ARBA" id="ARBA00012513"/>
    </source>
</evidence>
<dbReference type="PROSITE" id="PS00108">
    <property type="entry name" value="PROTEIN_KINASE_ST"/>
    <property type="match status" value="1"/>
</dbReference>
<keyword evidence="2 11" id="KW-0723">Serine/threonine-protein kinase</keyword>
<comment type="catalytic activity">
    <reaction evidence="7">
        <text>L-threonyl-[protein] + ATP = O-phospho-L-threonyl-[protein] + ADP + H(+)</text>
        <dbReference type="Rhea" id="RHEA:46608"/>
        <dbReference type="Rhea" id="RHEA-COMP:11060"/>
        <dbReference type="Rhea" id="RHEA-COMP:11605"/>
        <dbReference type="ChEBI" id="CHEBI:15378"/>
        <dbReference type="ChEBI" id="CHEBI:30013"/>
        <dbReference type="ChEBI" id="CHEBI:30616"/>
        <dbReference type="ChEBI" id="CHEBI:61977"/>
        <dbReference type="ChEBI" id="CHEBI:456216"/>
        <dbReference type="EC" id="2.7.11.1"/>
    </reaction>
</comment>
<dbReference type="CDD" id="cd14014">
    <property type="entry name" value="STKc_PknB_like"/>
    <property type="match status" value="1"/>
</dbReference>
<evidence type="ECO:0000256" key="4">
    <source>
        <dbReference type="ARBA" id="ARBA00022741"/>
    </source>
</evidence>
<organism evidence="11 12">
    <name type="scientific">Trichormus variabilis N2B</name>
    <dbReference type="NCBI Taxonomy" id="2681315"/>
    <lineage>
        <taxon>Bacteria</taxon>
        <taxon>Bacillati</taxon>
        <taxon>Cyanobacteriota</taxon>
        <taxon>Cyanophyceae</taxon>
        <taxon>Nostocales</taxon>
        <taxon>Nostocaceae</taxon>
        <taxon>Trichormus</taxon>
    </lineage>
</organism>
<keyword evidence="9" id="KW-0812">Transmembrane</keyword>
<evidence type="ECO:0000256" key="7">
    <source>
        <dbReference type="ARBA" id="ARBA00047899"/>
    </source>
</evidence>
<comment type="catalytic activity">
    <reaction evidence="8">
        <text>L-seryl-[protein] + ATP = O-phospho-L-seryl-[protein] + ADP + H(+)</text>
        <dbReference type="Rhea" id="RHEA:17989"/>
        <dbReference type="Rhea" id="RHEA-COMP:9863"/>
        <dbReference type="Rhea" id="RHEA-COMP:11604"/>
        <dbReference type="ChEBI" id="CHEBI:15378"/>
        <dbReference type="ChEBI" id="CHEBI:29999"/>
        <dbReference type="ChEBI" id="CHEBI:30616"/>
        <dbReference type="ChEBI" id="CHEBI:83421"/>
        <dbReference type="ChEBI" id="CHEBI:456216"/>
        <dbReference type="EC" id="2.7.11.1"/>
    </reaction>
</comment>
<keyword evidence="5 11" id="KW-0418">Kinase</keyword>
<dbReference type="InterPro" id="IPR008271">
    <property type="entry name" value="Ser/Thr_kinase_AS"/>
</dbReference>
<dbReference type="InterPro" id="IPR011009">
    <property type="entry name" value="Kinase-like_dom_sf"/>
</dbReference>
<dbReference type="InterPro" id="IPR000719">
    <property type="entry name" value="Prot_kinase_dom"/>
</dbReference>
<dbReference type="EC" id="2.7.11.1" evidence="1"/>
<dbReference type="GO" id="GO:0004674">
    <property type="term" value="F:protein serine/threonine kinase activity"/>
    <property type="evidence" value="ECO:0007669"/>
    <property type="project" value="UniProtKB-KW"/>
</dbReference>
<keyword evidence="9" id="KW-0472">Membrane</keyword>
<dbReference type="Pfam" id="PF00069">
    <property type="entry name" value="Pkinase"/>
    <property type="match status" value="1"/>
</dbReference>
<evidence type="ECO:0000313" key="12">
    <source>
        <dbReference type="Proteomes" id="UP000570851"/>
    </source>
</evidence>
<evidence type="ECO:0000256" key="3">
    <source>
        <dbReference type="ARBA" id="ARBA00022679"/>
    </source>
</evidence>
<evidence type="ECO:0000259" key="10">
    <source>
        <dbReference type="PROSITE" id="PS50011"/>
    </source>
</evidence>
<name>A0ABR6S735_ANAVA</name>
<keyword evidence="9" id="KW-1133">Transmembrane helix</keyword>
<dbReference type="Gene3D" id="1.10.510.10">
    <property type="entry name" value="Transferase(Phosphotransferase) domain 1"/>
    <property type="match status" value="1"/>
</dbReference>
<evidence type="ECO:0000256" key="8">
    <source>
        <dbReference type="ARBA" id="ARBA00048679"/>
    </source>
</evidence>
<reference evidence="11 12" key="1">
    <citation type="submission" date="2019-11" db="EMBL/GenBank/DDBJ databases">
        <title>Comparison of genomes from free-living endosymbiotic cyanobacteria isolated from Azolla.</title>
        <authorList>
            <person name="Thiel T."/>
            <person name="Pratte B."/>
        </authorList>
    </citation>
    <scope>NUCLEOTIDE SEQUENCE [LARGE SCALE GENOMIC DNA]</scope>
    <source>
        <strain evidence="11 12">N2B</strain>
    </source>
</reference>